<dbReference type="OrthoDB" id="7210988at2"/>
<dbReference type="EMBL" id="FMTS01000006">
    <property type="protein sequence ID" value="SCW76026.1"/>
    <property type="molecule type" value="Genomic_DNA"/>
</dbReference>
<gene>
    <name evidence="2" type="ORF">SAMN02927928_3232</name>
</gene>
<keyword evidence="1" id="KW-1133">Transmembrane helix</keyword>
<reference evidence="3" key="1">
    <citation type="submission" date="2016-10" db="EMBL/GenBank/DDBJ databases">
        <authorList>
            <person name="Varghese N."/>
            <person name="Submissions S."/>
        </authorList>
    </citation>
    <scope>NUCLEOTIDE SEQUENCE [LARGE SCALE GENOMIC DNA]</scope>
    <source>
        <strain evidence="3">CGMCC 1.3431</strain>
    </source>
</reference>
<accession>A0A1G4T426</accession>
<dbReference type="STRING" id="260084.SAMN02927928_3232"/>
<keyword evidence="3" id="KW-1185">Reference proteome</keyword>
<protein>
    <submittedName>
        <fullName evidence="2">Uncharacterized protein</fullName>
    </submittedName>
</protein>
<dbReference type="AlphaFoldDB" id="A0A1G4T426"/>
<name>A0A1G4T426_9CAUL</name>
<feature type="transmembrane region" description="Helical" evidence="1">
    <location>
        <begin position="47"/>
        <end position="64"/>
    </location>
</feature>
<keyword evidence="1" id="KW-0472">Membrane</keyword>
<sequence length="149" mass="16631">MIDVSGFQSAGVALGEDEKDTEQLRAQFEDAQAYIKGFSWSEPIERAYLAFGVGGIFALFLFVFEKAVGGTDKELWVVTGDLPSAYFITDAAEMVPDAIDTYCCLMEEWIVSVEEDDHEIKVFPIAAQRTKANADALRTRIAFLRKNFL</sequence>
<evidence type="ECO:0000313" key="2">
    <source>
        <dbReference type="EMBL" id="SCW76026.1"/>
    </source>
</evidence>
<evidence type="ECO:0000313" key="3">
    <source>
        <dbReference type="Proteomes" id="UP000199150"/>
    </source>
</evidence>
<evidence type="ECO:0000256" key="1">
    <source>
        <dbReference type="SAM" id="Phobius"/>
    </source>
</evidence>
<dbReference type="RefSeq" id="WP_090650025.1">
    <property type="nucleotide sequence ID" value="NZ_CBCRYE010000005.1"/>
</dbReference>
<dbReference type="Proteomes" id="UP000199150">
    <property type="component" value="Unassembled WGS sequence"/>
</dbReference>
<keyword evidence="1" id="KW-0812">Transmembrane</keyword>
<proteinExistence type="predicted"/>
<organism evidence="2 3">
    <name type="scientific">Asticcacaulis taihuensis</name>
    <dbReference type="NCBI Taxonomy" id="260084"/>
    <lineage>
        <taxon>Bacteria</taxon>
        <taxon>Pseudomonadati</taxon>
        <taxon>Pseudomonadota</taxon>
        <taxon>Alphaproteobacteria</taxon>
        <taxon>Caulobacterales</taxon>
        <taxon>Caulobacteraceae</taxon>
        <taxon>Asticcacaulis</taxon>
    </lineage>
</organism>